<evidence type="ECO:0000313" key="2">
    <source>
        <dbReference type="Proteomes" id="UP001062846"/>
    </source>
</evidence>
<dbReference type="EMBL" id="CM046393">
    <property type="protein sequence ID" value="KAI8551652.1"/>
    <property type="molecule type" value="Genomic_DNA"/>
</dbReference>
<evidence type="ECO:0000313" key="1">
    <source>
        <dbReference type="EMBL" id="KAI8551652.1"/>
    </source>
</evidence>
<keyword evidence="2" id="KW-1185">Reference proteome</keyword>
<dbReference type="Proteomes" id="UP001062846">
    <property type="component" value="Chromosome 6"/>
</dbReference>
<proteinExistence type="predicted"/>
<organism evidence="1 2">
    <name type="scientific">Rhododendron molle</name>
    <name type="common">Chinese azalea</name>
    <name type="synonym">Azalea mollis</name>
    <dbReference type="NCBI Taxonomy" id="49168"/>
    <lineage>
        <taxon>Eukaryota</taxon>
        <taxon>Viridiplantae</taxon>
        <taxon>Streptophyta</taxon>
        <taxon>Embryophyta</taxon>
        <taxon>Tracheophyta</taxon>
        <taxon>Spermatophyta</taxon>
        <taxon>Magnoliopsida</taxon>
        <taxon>eudicotyledons</taxon>
        <taxon>Gunneridae</taxon>
        <taxon>Pentapetalae</taxon>
        <taxon>asterids</taxon>
        <taxon>Ericales</taxon>
        <taxon>Ericaceae</taxon>
        <taxon>Ericoideae</taxon>
        <taxon>Rhodoreae</taxon>
        <taxon>Rhododendron</taxon>
    </lineage>
</organism>
<comment type="caution">
    <text evidence="1">The sequence shown here is derived from an EMBL/GenBank/DDBJ whole genome shotgun (WGS) entry which is preliminary data.</text>
</comment>
<reference evidence="1" key="1">
    <citation type="submission" date="2022-02" db="EMBL/GenBank/DDBJ databases">
        <title>Plant Genome Project.</title>
        <authorList>
            <person name="Zhang R.-G."/>
        </authorList>
    </citation>
    <scope>NUCLEOTIDE SEQUENCE</scope>
    <source>
        <strain evidence="1">AT1</strain>
    </source>
</reference>
<protein>
    <submittedName>
        <fullName evidence="1">Uncharacterized protein</fullName>
    </submittedName>
</protein>
<accession>A0ACC0NGC0</accession>
<sequence length="74" mass="8455">MTSLCDGVHTISTNKREGNVHPLLRRVNKIALAGPFLSFHLPLFFFKVTSSFHLENRGALRPQSQNRSTFRMDI</sequence>
<name>A0ACC0NGC0_RHOML</name>
<gene>
    <name evidence="1" type="ORF">RHMOL_Rhmol06G0202400</name>
</gene>